<comment type="function">
    <text evidence="1">Sequence-specific transcription factor which is part of a developmental regulatory system that provides cells with specific positional identities on the anterior-posterior axis.</text>
</comment>
<dbReference type="SUPFAM" id="SSF46689">
    <property type="entry name" value="Homeodomain-like"/>
    <property type="match status" value="1"/>
</dbReference>
<evidence type="ECO:0000256" key="3">
    <source>
        <dbReference type="ARBA" id="ARBA00009107"/>
    </source>
</evidence>
<keyword evidence="6 8" id="KW-0371">Homeobox</keyword>
<dbReference type="PROSITE" id="PS50071">
    <property type="entry name" value="HOMEOBOX_2"/>
    <property type="match status" value="1"/>
</dbReference>
<accession>A0A9X0CH12</accession>
<dbReference type="InterPro" id="IPR020479">
    <property type="entry name" value="HD_metazoa"/>
</dbReference>
<organism evidence="12 13">
    <name type="scientific">Desmophyllum pertusum</name>
    <dbReference type="NCBI Taxonomy" id="174260"/>
    <lineage>
        <taxon>Eukaryota</taxon>
        <taxon>Metazoa</taxon>
        <taxon>Cnidaria</taxon>
        <taxon>Anthozoa</taxon>
        <taxon>Hexacorallia</taxon>
        <taxon>Scleractinia</taxon>
        <taxon>Caryophylliina</taxon>
        <taxon>Caryophylliidae</taxon>
        <taxon>Desmophyllum</taxon>
    </lineage>
</organism>
<dbReference type="PROSITE" id="PS00027">
    <property type="entry name" value="HOMEOBOX_1"/>
    <property type="match status" value="1"/>
</dbReference>
<feature type="domain" description="Homeobox" evidence="11">
    <location>
        <begin position="132"/>
        <end position="192"/>
    </location>
</feature>
<reference evidence="12" key="1">
    <citation type="submission" date="2023-01" db="EMBL/GenBank/DDBJ databases">
        <title>Genome assembly of the deep-sea coral Lophelia pertusa.</title>
        <authorList>
            <person name="Herrera S."/>
            <person name="Cordes E."/>
        </authorList>
    </citation>
    <scope>NUCLEOTIDE SEQUENCE</scope>
    <source>
        <strain evidence="12">USNM1676648</strain>
        <tissue evidence="12">Polyp</tissue>
    </source>
</reference>
<gene>
    <name evidence="12" type="primary">HOXA9</name>
    <name evidence="12" type="ORF">OS493_037688</name>
</gene>
<dbReference type="GO" id="GO:0009952">
    <property type="term" value="P:anterior/posterior pattern specification"/>
    <property type="evidence" value="ECO:0007669"/>
    <property type="project" value="TreeGrafter"/>
</dbReference>
<dbReference type="InterPro" id="IPR001356">
    <property type="entry name" value="HD"/>
</dbReference>
<feature type="DNA-binding region" description="Homeobox" evidence="8">
    <location>
        <begin position="134"/>
        <end position="193"/>
    </location>
</feature>
<dbReference type="PANTHER" id="PTHR45664:SF11">
    <property type="entry name" value="HOMEOBOX PROTEIN HOX-B3"/>
    <property type="match status" value="1"/>
</dbReference>
<evidence type="ECO:0000256" key="10">
    <source>
        <dbReference type="SAM" id="MobiDB-lite"/>
    </source>
</evidence>
<keyword evidence="7 8" id="KW-0539">Nucleus</keyword>
<protein>
    <submittedName>
        <fullName evidence="12">Homeobox protein Hox-A9</fullName>
    </submittedName>
</protein>
<dbReference type="GO" id="GO:0000978">
    <property type="term" value="F:RNA polymerase II cis-regulatory region sequence-specific DNA binding"/>
    <property type="evidence" value="ECO:0007669"/>
    <property type="project" value="TreeGrafter"/>
</dbReference>
<dbReference type="InterPro" id="IPR009057">
    <property type="entry name" value="Homeodomain-like_sf"/>
</dbReference>
<dbReference type="SMART" id="SM00389">
    <property type="entry name" value="HOX"/>
    <property type="match status" value="1"/>
</dbReference>
<comment type="caution">
    <text evidence="12">The sequence shown here is derived from an EMBL/GenBank/DDBJ whole genome shotgun (WGS) entry which is preliminary data.</text>
</comment>
<dbReference type="Gene3D" id="1.10.10.60">
    <property type="entry name" value="Homeodomain-like"/>
    <property type="match status" value="1"/>
</dbReference>
<evidence type="ECO:0000256" key="9">
    <source>
        <dbReference type="RuleBase" id="RU000682"/>
    </source>
</evidence>
<evidence type="ECO:0000256" key="8">
    <source>
        <dbReference type="PROSITE-ProRule" id="PRU00108"/>
    </source>
</evidence>
<comment type="subcellular location">
    <subcellularLocation>
        <location evidence="2 8 9">Nucleus</location>
    </subcellularLocation>
</comment>
<feature type="compositionally biased region" description="Polar residues" evidence="10">
    <location>
        <begin position="1"/>
        <end position="18"/>
    </location>
</feature>
<feature type="region of interest" description="Disordered" evidence="10">
    <location>
        <begin position="1"/>
        <end position="22"/>
    </location>
</feature>
<keyword evidence="13" id="KW-1185">Reference proteome</keyword>
<sequence>MDRFSNNGTLTYPMNSLPTPGRNKVPAQPYNSLPSNVAHHHRTPFPCYRQTQAPEQVPLDWNIPFLPEISSGGFSAAPQSYVQDLNSALPAYNARIYQNGTRATQGADPFYFKNLSEEKPRGRGRESWCSATVRSRARTAYTTRQQVELEKEFLFSRYITRARRIELAKLLSLSEKHIKIWFQNRRMKLKKSETTFESCKTSPNEIRRLYSMADE</sequence>
<keyword evidence="4" id="KW-0217">Developmental protein</keyword>
<evidence type="ECO:0000256" key="1">
    <source>
        <dbReference type="ARBA" id="ARBA00003263"/>
    </source>
</evidence>
<dbReference type="OrthoDB" id="5960550at2759"/>
<dbReference type="CDD" id="cd00086">
    <property type="entry name" value="homeodomain"/>
    <property type="match status" value="1"/>
</dbReference>
<dbReference type="GO" id="GO:0005634">
    <property type="term" value="C:nucleus"/>
    <property type="evidence" value="ECO:0007669"/>
    <property type="project" value="UniProtKB-SubCell"/>
</dbReference>
<evidence type="ECO:0000259" key="11">
    <source>
        <dbReference type="PROSITE" id="PS50071"/>
    </source>
</evidence>
<evidence type="ECO:0000256" key="4">
    <source>
        <dbReference type="ARBA" id="ARBA00022473"/>
    </source>
</evidence>
<dbReference type="EMBL" id="MU827376">
    <property type="protein sequence ID" value="KAJ7350225.1"/>
    <property type="molecule type" value="Genomic_DNA"/>
</dbReference>
<name>A0A9X0CH12_9CNID</name>
<evidence type="ECO:0000313" key="13">
    <source>
        <dbReference type="Proteomes" id="UP001163046"/>
    </source>
</evidence>
<dbReference type="PRINTS" id="PR00024">
    <property type="entry name" value="HOMEOBOX"/>
</dbReference>
<dbReference type="Pfam" id="PF00046">
    <property type="entry name" value="Homeodomain"/>
    <property type="match status" value="1"/>
</dbReference>
<keyword evidence="5 8" id="KW-0238">DNA-binding</keyword>
<dbReference type="GO" id="GO:0000981">
    <property type="term" value="F:DNA-binding transcription factor activity, RNA polymerase II-specific"/>
    <property type="evidence" value="ECO:0007669"/>
    <property type="project" value="InterPro"/>
</dbReference>
<evidence type="ECO:0000256" key="7">
    <source>
        <dbReference type="ARBA" id="ARBA00023242"/>
    </source>
</evidence>
<dbReference type="PANTHER" id="PTHR45664">
    <property type="entry name" value="PROTEIN ZERKNUELLT 1-RELATED"/>
    <property type="match status" value="1"/>
</dbReference>
<comment type="similarity">
    <text evidence="3">Belongs to the Antp homeobox family.</text>
</comment>
<dbReference type="Proteomes" id="UP001163046">
    <property type="component" value="Unassembled WGS sequence"/>
</dbReference>
<evidence type="ECO:0000256" key="6">
    <source>
        <dbReference type="ARBA" id="ARBA00023155"/>
    </source>
</evidence>
<dbReference type="InterPro" id="IPR017970">
    <property type="entry name" value="Homeobox_CS"/>
</dbReference>
<proteinExistence type="inferred from homology"/>
<dbReference type="AlphaFoldDB" id="A0A9X0CH12"/>
<evidence type="ECO:0000256" key="2">
    <source>
        <dbReference type="ARBA" id="ARBA00004123"/>
    </source>
</evidence>
<evidence type="ECO:0000313" key="12">
    <source>
        <dbReference type="EMBL" id="KAJ7350225.1"/>
    </source>
</evidence>
<evidence type="ECO:0000256" key="5">
    <source>
        <dbReference type="ARBA" id="ARBA00023125"/>
    </source>
</evidence>